<dbReference type="GO" id="GO:0006605">
    <property type="term" value="P:protein targeting"/>
    <property type="evidence" value="ECO:0007669"/>
    <property type="project" value="UniProtKB-UniRule"/>
</dbReference>
<dbReference type="Pfam" id="PF21760">
    <property type="entry name" value="SecD_1st"/>
    <property type="match status" value="1"/>
</dbReference>
<evidence type="ECO:0000256" key="9">
    <source>
        <dbReference type="HAMAP-Rule" id="MF_01463"/>
    </source>
</evidence>
<feature type="transmembrane region" description="Helical" evidence="9">
    <location>
        <begin position="581"/>
        <end position="603"/>
    </location>
</feature>
<evidence type="ECO:0000259" key="12">
    <source>
        <dbReference type="Pfam" id="PF21760"/>
    </source>
</evidence>
<gene>
    <name evidence="9 14" type="primary">secD</name>
    <name evidence="14" type="ORF">DBV39_08210</name>
</gene>
<dbReference type="InterPro" id="IPR005791">
    <property type="entry name" value="SecD"/>
</dbReference>
<dbReference type="FunFam" id="1.20.1640.10:FF:000004">
    <property type="entry name" value="Protein translocase subunit SecD"/>
    <property type="match status" value="1"/>
</dbReference>
<keyword evidence="5 9" id="KW-0653">Protein transport</keyword>
<evidence type="ECO:0000256" key="7">
    <source>
        <dbReference type="ARBA" id="ARBA00023010"/>
    </source>
</evidence>
<comment type="function">
    <text evidence="9">Part of the Sec protein translocase complex. Interacts with the SecYEG preprotein conducting channel. SecDF uses the proton motive force (PMF) to complete protein translocation after the ATP-dependent function of SecA.</text>
</comment>
<dbReference type="InterPro" id="IPR048634">
    <property type="entry name" value="SecD_SecF_C"/>
</dbReference>
<dbReference type="Pfam" id="PF02355">
    <property type="entry name" value="SecD_SecF_C"/>
    <property type="match status" value="1"/>
</dbReference>
<dbReference type="OrthoDB" id="9805019at2"/>
<evidence type="ECO:0000259" key="11">
    <source>
        <dbReference type="Pfam" id="PF13721"/>
    </source>
</evidence>
<dbReference type="Gene3D" id="3.30.70.3400">
    <property type="match status" value="1"/>
</dbReference>
<name>A0A2R4XIN8_9BURK</name>
<organism evidence="14 15">
    <name type="scientific">Orrella marina</name>
    <dbReference type="NCBI Taxonomy" id="2163011"/>
    <lineage>
        <taxon>Bacteria</taxon>
        <taxon>Pseudomonadati</taxon>
        <taxon>Pseudomonadota</taxon>
        <taxon>Betaproteobacteria</taxon>
        <taxon>Burkholderiales</taxon>
        <taxon>Alcaligenaceae</taxon>
        <taxon>Orrella</taxon>
    </lineage>
</organism>
<evidence type="ECO:0000256" key="1">
    <source>
        <dbReference type="ARBA" id="ARBA00004651"/>
    </source>
</evidence>
<evidence type="ECO:0000313" key="15">
    <source>
        <dbReference type="Proteomes" id="UP000244571"/>
    </source>
</evidence>
<dbReference type="EMBL" id="CP028901">
    <property type="protein sequence ID" value="AWB33686.1"/>
    <property type="molecule type" value="Genomic_DNA"/>
</dbReference>
<evidence type="ECO:0000256" key="3">
    <source>
        <dbReference type="ARBA" id="ARBA00022475"/>
    </source>
</evidence>
<keyword evidence="4 9" id="KW-0812">Transmembrane</keyword>
<feature type="domain" description="Protein translocase subunit SecDF P1" evidence="12">
    <location>
        <begin position="243"/>
        <end position="301"/>
    </location>
</feature>
<dbReference type="InterPro" id="IPR022646">
    <property type="entry name" value="SecD/SecF_CS"/>
</dbReference>
<comment type="caution">
    <text evidence="9">Lacks conserved residue(s) required for the propagation of feature annotation.</text>
</comment>
<dbReference type="PANTHER" id="PTHR30081">
    <property type="entry name" value="PROTEIN-EXPORT MEMBRANE PROTEIN SEC"/>
    <property type="match status" value="1"/>
</dbReference>
<dbReference type="GO" id="GO:0065002">
    <property type="term" value="P:intracellular protein transmembrane transport"/>
    <property type="evidence" value="ECO:0007669"/>
    <property type="project" value="UniProtKB-UniRule"/>
</dbReference>
<dbReference type="GO" id="GO:0005886">
    <property type="term" value="C:plasma membrane"/>
    <property type="evidence" value="ECO:0007669"/>
    <property type="project" value="UniProtKB-SubCell"/>
</dbReference>
<dbReference type="GO" id="GO:0043952">
    <property type="term" value="P:protein transport by the Sec complex"/>
    <property type="evidence" value="ECO:0007669"/>
    <property type="project" value="UniProtKB-UniRule"/>
</dbReference>
<dbReference type="InterPro" id="IPR027398">
    <property type="entry name" value="SecD-TM"/>
</dbReference>
<evidence type="ECO:0000256" key="2">
    <source>
        <dbReference type="ARBA" id="ARBA00022448"/>
    </source>
</evidence>
<dbReference type="HAMAP" id="MF_01463_B">
    <property type="entry name" value="SecD_B"/>
    <property type="match status" value="1"/>
</dbReference>
<dbReference type="Proteomes" id="UP000244571">
    <property type="component" value="Chromosome"/>
</dbReference>
<dbReference type="AlphaFoldDB" id="A0A2R4XIN8"/>
<feature type="domain" description="SecDF P1 head subdomain" evidence="13">
    <location>
        <begin position="323"/>
        <end position="434"/>
    </location>
</feature>
<dbReference type="Pfam" id="PF07549">
    <property type="entry name" value="Sec_GG"/>
    <property type="match status" value="1"/>
</dbReference>
<dbReference type="Gene3D" id="1.20.1640.10">
    <property type="entry name" value="Multidrug efflux transporter AcrB transmembrane domain"/>
    <property type="match status" value="1"/>
</dbReference>
<comment type="subcellular location">
    <subcellularLocation>
        <location evidence="1 9">Cell membrane</location>
        <topology evidence="1 9">Multi-pass membrane protein</topology>
    </subcellularLocation>
</comment>
<dbReference type="InterPro" id="IPR022813">
    <property type="entry name" value="SecD/SecF_arch_bac"/>
</dbReference>
<feature type="transmembrane region" description="Helical" evidence="9">
    <location>
        <begin position="484"/>
        <end position="502"/>
    </location>
</feature>
<feature type="transmembrane region" description="Helical" evidence="9">
    <location>
        <begin position="555"/>
        <end position="575"/>
    </location>
</feature>
<keyword evidence="15" id="KW-1185">Reference proteome</keyword>
<keyword evidence="6 9" id="KW-1133">Transmembrane helix</keyword>
<protein>
    <recommendedName>
        <fullName evidence="9">Protein translocase subunit SecD</fullName>
    </recommendedName>
</protein>
<sequence>MNRYPLWKYLTVLVALVLGVLYTLPNFFGESPAVQVSSAKSTIKVEPEMLQRVQSLLQQADITTTGSSFERNGPVGTIRFRFANTDIQIKARDLIERALNPNPQDPDYTVALNLLPASPQWLSAIGANPMYLGLDLRGGVHFLLQVDMEGALTARYDSIATDFRATLRDQRIPTSGIEREAMSVVLAFPDDGARSRALALLRSRSNDMTFQEGAGQGTLEGRPILTARMTDATIASVQSSALRQNITTLHNRINELGVAEPVIQQQGSDRIIVQLPGVQDVARAKEILGRTATLEIRLVDDSPTATSALAAGTVPFGLERYDDTDGRPLLLRRQVILTGENLQDAQAGRDQQTQQAAVHLTLDNKGARIFRDVTRDNIGRRMAILLFEKGIGQVVTAPVIRSEIPGGQVQISGSMSAEDAADIALLLRAGSLAAPMTIIEERTIGPSLGAENIEKGFQATLWGFVAVVAFMIVYYRLFGVFSSIGLTLNVLLLLGLLSLLQATLTLPGIAAIALTIGMAIDANVLINERIREELRRGESPQAAINIGFERAWGTILDSNLTTLIVGIALLIFGTGPVRGFAVVHCLGILTSMFSAVVGVRAMVNLTHGGRKRLKDLSIGTVWKPKD</sequence>
<comment type="subunit">
    <text evidence="9">Forms a complex with SecF. Part of the essential Sec protein translocation apparatus which comprises SecA, SecYEG and auxiliary proteins SecDF-YajC and YidC.</text>
</comment>
<accession>A0A2R4XIN8</accession>
<reference evidence="14 15" key="1">
    <citation type="submission" date="2018-04" db="EMBL/GenBank/DDBJ databases">
        <title>Bordetella sp. HZ20 isolated from seawater.</title>
        <authorList>
            <person name="Sun C."/>
        </authorList>
    </citation>
    <scope>NUCLEOTIDE SEQUENCE [LARGE SCALE GENOMIC DNA]</scope>
    <source>
        <strain evidence="14 15">HZ20</strain>
    </source>
</reference>
<feature type="domain" description="SecD export protein N-terminal TM" evidence="11">
    <location>
        <begin position="1"/>
        <end position="112"/>
    </location>
</feature>
<proteinExistence type="inferred from homology"/>
<dbReference type="KEGG" id="boz:DBV39_08210"/>
<dbReference type="PANTHER" id="PTHR30081:SF1">
    <property type="entry name" value="PROTEIN TRANSLOCASE SUBUNIT SECD"/>
    <property type="match status" value="1"/>
</dbReference>
<dbReference type="RefSeq" id="WP_108621115.1">
    <property type="nucleotide sequence ID" value="NZ_CP028901.1"/>
</dbReference>
<dbReference type="Pfam" id="PF22599">
    <property type="entry name" value="SecDF_P1_head"/>
    <property type="match status" value="1"/>
</dbReference>
<evidence type="ECO:0000256" key="6">
    <source>
        <dbReference type="ARBA" id="ARBA00022989"/>
    </source>
</evidence>
<dbReference type="InterPro" id="IPR048631">
    <property type="entry name" value="SecD_1st"/>
</dbReference>
<dbReference type="Pfam" id="PF13721">
    <property type="entry name" value="SecD-TM1"/>
    <property type="match status" value="1"/>
</dbReference>
<feature type="domain" description="Protein export membrane protein SecD/SecF C-terminal" evidence="10">
    <location>
        <begin position="436"/>
        <end position="596"/>
    </location>
</feature>
<keyword evidence="7 9" id="KW-0811">Translocation</keyword>
<dbReference type="NCBIfam" id="TIGR00916">
    <property type="entry name" value="2A0604s01"/>
    <property type="match status" value="1"/>
</dbReference>
<feature type="transmembrane region" description="Helical" evidence="9">
    <location>
        <begin position="459"/>
        <end position="477"/>
    </location>
</feature>
<evidence type="ECO:0000256" key="5">
    <source>
        <dbReference type="ARBA" id="ARBA00022927"/>
    </source>
</evidence>
<evidence type="ECO:0000256" key="4">
    <source>
        <dbReference type="ARBA" id="ARBA00022692"/>
    </source>
</evidence>
<dbReference type="SUPFAM" id="SSF82866">
    <property type="entry name" value="Multidrug efflux transporter AcrB transmembrane domain"/>
    <property type="match status" value="1"/>
</dbReference>
<dbReference type="Gene3D" id="3.30.1360.200">
    <property type="match status" value="1"/>
</dbReference>
<evidence type="ECO:0000256" key="8">
    <source>
        <dbReference type="ARBA" id="ARBA00023136"/>
    </source>
</evidence>
<dbReference type="NCBIfam" id="TIGR01129">
    <property type="entry name" value="secD"/>
    <property type="match status" value="1"/>
</dbReference>
<dbReference type="FunFam" id="3.30.70.3400:FF:000003">
    <property type="entry name" value="Preprotein translocase subunit SecD"/>
    <property type="match status" value="1"/>
</dbReference>
<keyword evidence="3 9" id="KW-1003">Cell membrane</keyword>
<dbReference type="GO" id="GO:0015450">
    <property type="term" value="F:protein-transporting ATPase activity"/>
    <property type="evidence" value="ECO:0007669"/>
    <property type="project" value="InterPro"/>
</dbReference>
<keyword evidence="2 9" id="KW-0813">Transport</keyword>
<evidence type="ECO:0000259" key="13">
    <source>
        <dbReference type="Pfam" id="PF22599"/>
    </source>
</evidence>
<dbReference type="InterPro" id="IPR054384">
    <property type="entry name" value="SecDF_P1_head"/>
</dbReference>
<dbReference type="InterPro" id="IPR055344">
    <property type="entry name" value="SecD_SecF_C_bact"/>
</dbReference>
<evidence type="ECO:0000313" key="14">
    <source>
        <dbReference type="EMBL" id="AWB33686.1"/>
    </source>
</evidence>
<comment type="similarity">
    <text evidence="9">Belongs to the SecD/SecF family. SecD subfamily.</text>
</comment>
<feature type="transmembrane region" description="Helical" evidence="9">
    <location>
        <begin position="508"/>
        <end position="526"/>
    </location>
</feature>
<keyword evidence="8 9" id="KW-0472">Membrane</keyword>
<evidence type="ECO:0000259" key="10">
    <source>
        <dbReference type="Pfam" id="PF02355"/>
    </source>
</evidence>